<dbReference type="Gene3D" id="2.40.160.60">
    <property type="entry name" value="Outer membrane protein transport protein (OMPP1/FadL/TodX)"/>
    <property type="match status" value="2"/>
</dbReference>
<dbReference type="PANTHER" id="PTHR35093">
    <property type="entry name" value="OUTER MEMBRANE PROTEIN NMB0088-RELATED"/>
    <property type="match status" value="1"/>
</dbReference>
<reference evidence="8" key="2">
    <citation type="submission" date="2020-09" db="EMBL/GenBank/DDBJ databases">
        <authorList>
            <person name="Sun Q."/>
            <person name="Kim S."/>
        </authorList>
    </citation>
    <scope>NUCLEOTIDE SEQUENCE</scope>
    <source>
        <strain evidence="8">KCTC 12710</strain>
    </source>
</reference>
<keyword evidence="7" id="KW-0998">Cell outer membrane</keyword>
<keyword evidence="4" id="KW-0812">Transmembrane</keyword>
<dbReference type="GO" id="GO:0009279">
    <property type="term" value="C:cell outer membrane"/>
    <property type="evidence" value="ECO:0007669"/>
    <property type="project" value="UniProtKB-SubCell"/>
</dbReference>
<protein>
    <submittedName>
        <fullName evidence="8">Transporter</fullName>
    </submittedName>
</protein>
<dbReference type="AlphaFoldDB" id="A0A918V7Q2"/>
<keyword evidence="5" id="KW-0732">Signal</keyword>
<keyword evidence="6" id="KW-0472">Membrane</keyword>
<sequence>MKKFKLLFIGILSMSTIYGQEISDVLRYSQNEIHGTARFRAMSGAFGALGGDMSAVSLNPAGSVVFSQSHASVTGSVVGTDNTTNYFSNYSNSEESKFQINQGGAAFIFRNNNRSSDWTKFALSFNYERTNNHNSSWNARGLNTDGDQDFSNSVASYFYDYADGKRLDEISALPDESITRAYREIGDLYGHAHQQAFLGYESYILDPEFDEDDNTTYFANVGPGSFNHNYTYIAAGYNSKMSFNLATQYKNILSLGLNLNSHFLSYDRTTILLEDNSNIGSTITNIDFRNNLWTRGTGFSFQLGAIVKVTPEFRAGIVYDSPTWYSIDEETSQSVTTVEETDSNSFTTVINPGIVNVYPRYNLQSPGRITGSLAYIIAKRGLISFDYSNTNYSKTQLSPTYDDFFADQNEVMRNTFANASTYRFGAEYKIKQISLRGGYRFEESPYANKTTVGDLTGFSFGLGCNFGSMRIDLAYDQAERSSQNSLYNLNFGTPPSANVNTKNQNFTFTLAFNI</sequence>
<dbReference type="PANTHER" id="PTHR35093:SF8">
    <property type="entry name" value="OUTER MEMBRANE PROTEIN NMB0088-RELATED"/>
    <property type="match status" value="1"/>
</dbReference>
<evidence type="ECO:0000256" key="6">
    <source>
        <dbReference type="ARBA" id="ARBA00023136"/>
    </source>
</evidence>
<dbReference type="RefSeq" id="WP_189360088.1">
    <property type="nucleotide sequence ID" value="NZ_BMWZ01000003.1"/>
</dbReference>
<dbReference type="Pfam" id="PF03349">
    <property type="entry name" value="Toluene_X"/>
    <property type="match status" value="1"/>
</dbReference>
<keyword evidence="3" id="KW-1134">Transmembrane beta strand</keyword>
<evidence type="ECO:0000313" key="9">
    <source>
        <dbReference type="Proteomes" id="UP000636004"/>
    </source>
</evidence>
<comment type="caution">
    <text evidence="8">The sequence shown here is derived from an EMBL/GenBank/DDBJ whole genome shotgun (WGS) entry which is preliminary data.</text>
</comment>
<evidence type="ECO:0000256" key="4">
    <source>
        <dbReference type="ARBA" id="ARBA00022692"/>
    </source>
</evidence>
<comment type="similarity">
    <text evidence="2">Belongs to the OmpP1/FadL family.</text>
</comment>
<evidence type="ECO:0000256" key="5">
    <source>
        <dbReference type="ARBA" id="ARBA00022729"/>
    </source>
</evidence>
<evidence type="ECO:0000256" key="3">
    <source>
        <dbReference type="ARBA" id="ARBA00022452"/>
    </source>
</evidence>
<dbReference type="InterPro" id="IPR005017">
    <property type="entry name" value="OMPP1/FadL/TodX"/>
</dbReference>
<reference evidence="8" key="1">
    <citation type="journal article" date="2014" name="Int. J. Syst. Evol. Microbiol.">
        <title>Complete genome sequence of Corynebacterium casei LMG S-19264T (=DSM 44701T), isolated from a smear-ripened cheese.</title>
        <authorList>
            <consortium name="US DOE Joint Genome Institute (JGI-PGF)"/>
            <person name="Walter F."/>
            <person name="Albersmeier A."/>
            <person name="Kalinowski J."/>
            <person name="Ruckert C."/>
        </authorList>
    </citation>
    <scope>NUCLEOTIDE SEQUENCE</scope>
    <source>
        <strain evidence="8">KCTC 12710</strain>
    </source>
</reference>
<accession>A0A918V7Q2</accession>
<gene>
    <name evidence="8" type="ORF">GCM10007028_14080</name>
</gene>
<evidence type="ECO:0000256" key="1">
    <source>
        <dbReference type="ARBA" id="ARBA00004571"/>
    </source>
</evidence>
<proteinExistence type="inferred from homology"/>
<evidence type="ECO:0000256" key="7">
    <source>
        <dbReference type="ARBA" id="ARBA00023237"/>
    </source>
</evidence>
<name>A0A918V7Q2_9FLAO</name>
<organism evidence="8 9">
    <name type="scientific">Algibacter mikhailovii</name>
    <dbReference type="NCBI Taxonomy" id="425498"/>
    <lineage>
        <taxon>Bacteria</taxon>
        <taxon>Pseudomonadati</taxon>
        <taxon>Bacteroidota</taxon>
        <taxon>Flavobacteriia</taxon>
        <taxon>Flavobacteriales</taxon>
        <taxon>Flavobacteriaceae</taxon>
        <taxon>Algibacter</taxon>
    </lineage>
</organism>
<dbReference type="Proteomes" id="UP000636004">
    <property type="component" value="Unassembled WGS sequence"/>
</dbReference>
<dbReference type="SUPFAM" id="SSF56935">
    <property type="entry name" value="Porins"/>
    <property type="match status" value="1"/>
</dbReference>
<dbReference type="GO" id="GO:0015483">
    <property type="term" value="F:long-chain fatty acid transporting porin activity"/>
    <property type="evidence" value="ECO:0007669"/>
    <property type="project" value="TreeGrafter"/>
</dbReference>
<comment type="subcellular location">
    <subcellularLocation>
        <location evidence="1">Cell outer membrane</location>
        <topology evidence="1">Multi-pass membrane protein</topology>
    </subcellularLocation>
</comment>
<keyword evidence="9" id="KW-1185">Reference proteome</keyword>
<dbReference type="EMBL" id="BMWZ01000003">
    <property type="protein sequence ID" value="GGZ77898.1"/>
    <property type="molecule type" value="Genomic_DNA"/>
</dbReference>
<evidence type="ECO:0000256" key="2">
    <source>
        <dbReference type="ARBA" id="ARBA00008163"/>
    </source>
</evidence>
<evidence type="ECO:0000313" key="8">
    <source>
        <dbReference type="EMBL" id="GGZ77898.1"/>
    </source>
</evidence>